<dbReference type="InterPro" id="IPR011333">
    <property type="entry name" value="SKP1/BTB/POZ_sf"/>
</dbReference>
<dbReference type="Gene3D" id="3.30.710.10">
    <property type="entry name" value="Potassium Channel Kv1.1, Chain A"/>
    <property type="match status" value="1"/>
</dbReference>
<reference evidence="3" key="2">
    <citation type="submission" date="2015-01" db="EMBL/GenBank/DDBJ databases">
        <title>Evolutionary Origins and Diversification of the Mycorrhizal Mutualists.</title>
        <authorList>
            <consortium name="DOE Joint Genome Institute"/>
            <consortium name="Mycorrhizal Genomics Consortium"/>
            <person name="Kohler A."/>
            <person name="Kuo A."/>
            <person name="Nagy L.G."/>
            <person name="Floudas D."/>
            <person name="Copeland A."/>
            <person name="Barry K.W."/>
            <person name="Cichocki N."/>
            <person name="Veneault-Fourrey C."/>
            <person name="LaButti K."/>
            <person name="Lindquist E.A."/>
            <person name="Lipzen A."/>
            <person name="Lundell T."/>
            <person name="Morin E."/>
            <person name="Murat C."/>
            <person name="Riley R."/>
            <person name="Ohm R."/>
            <person name="Sun H."/>
            <person name="Tunlid A."/>
            <person name="Henrissat B."/>
            <person name="Grigoriev I.V."/>
            <person name="Hibbett D.S."/>
            <person name="Martin F."/>
        </authorList>
    </citation>
    <scope>NUCLEOTIDE SEQUENCE [LARGE SCALE GENOMIC DNA]</scope>
    <source>
        <strain evidence="3">MUT 4182</strain>
    </source>
</reference>
<proteinExistence type="predicted"/>
<keyword evidence="3" id="KW-1185">Reference proteome</keyword>
<gene>
    <name evidence="2" type="ORF">M407DRAFT_220118</name>
</gene>
<dbReference type="Pfam" id="PF00651">
    <property type="entry name" value="BTB"/>
    <property type="match status" value="1"/>
</dbReference>
<evidence type="ECO:0000313" key="2">
    <source>
        <dbReference type="EMBL" id="KIO20624.1"/>
    </source>
</evidence>
<evidence type="ECO:0000259" key="1">
    <source>
        <dbReference type="PROSITE" id="PS50097"/>
    </source>
</evidence>
<dbReference type="InterPro" id="IPR000210">
    <property type="entry name" value="BTB/POZ_dom"/>
</dbReference>
<reference evidence="2 3" key="1">
    <citation type="submission" date="2014-04" db="EMBL/GenBank/DDBJ databases">
        <authorList>
            <consortium name="DOE Joint Genome Institute"/>
            <person name="Kuo A."/>
            <person name="Girlanda M."/>
            <person name="Perotto S."/>
            <person name="Kohler A."/>
            <person name="Nagy L.G."/>
            <person name="Floudas D."/>
            <person name="Copeland A."/>
            <person name="Barry K.W."/>
            <person name="Cichocki N."/>
            <person name="Veneault-Fourrey C."/>
            <person name="LaButti K."/>
            <person name="Lindquist E.A."/>
            <person name="Lipzen A."/>
            <person name="Lundell T."/>
            <person name="Morin E."/>
            <person name="Murat C."/>
            <person name="Sun H."/>
            <person name="Tunlid A."/>
            <person name="Henrissat B."/>
            <person name="Grigoriev I.V."/>
            <person name="Hibbett D.S."/>
            <person name="Martin F."/>
            <person name="Nordberg H.P."/>
            <person name="Cantor M.N."/>
            <person name="Hua S.X."/>
        </authorList>
    </citation>
    <scope>NUCLEOTIDE SEQUENCE [LARGE SCALE GENOMIC DNA]</scope>
    <source>
        <strain evidence="2 3">MUT 4182</strain>
    </source>
</reference>
<feature type="domain" description="BTB" evidence="1">
    <location>
        <begin position="21"/>
        <end position="85"/>
    </location>
</feature>
<evidence type="ECO:0000313" key="3">
    <source>
        <dbReference type="Proteomes" id="UP000054248"/>
    </source>
</evidence>
<dbReference type="SUPFAM" id="SSF54695">
    <property type="entry name" value="POZ domain"/>
    <property type="match status" value="1"/>
</dbReference>
<dbReference type="Proteomes" id="UP000054248">
    <property type="component" value="Unassembled WGS sequence"/>
</dbReference>
<dbReference type="HOGENOM" id="CLU_052397_1_0_1"/>
<dbReference type="PROSITE" id="PS50097">
    <property type="entry name" value="BTB"/>
    <property type="match status" value="1"/>
</dbReference>
<dbReference type="EMBL" id="KN823167">
    <property type="protein sequence ID" value="KIO20624.1"/>
    <property type="molecule type" value="Genomic_DNA"/>
</dbReference>
<organism evidence="2 3">
    <name type="scientific">Tulasnella calospora MUT 4182</name>
    <dbReference type="NCBI Taxonomy" id="1051891"/>
    <lineage>
        <taxon>Eukaryota</taxon>
        <taxon>Fungi</taxon>
        <taxon>Dikarya</taxon>
        <taxon>Basidiomycota</taxon>
        <taxon>Agaricomycotina</taxon>
        <taxon>Agaricomycetes</taxon>
        <taxon>Cantharellales</taxon>
        <taxon>Tulasnellaceae</taxon>
        <taxon>Tulasnella</taxon>
    </lineage>
</organism>
<protein>
    <recommendedName>
        <fullName evidence="1">BTB domain-containing protein</fullName>
    </recommendedName>
</protein>
<accession>A0A0C3Q9I2</accession>
<name>A0A0C3Q9I2_9AGAM</name>
<dbReference type="AlphaFoldDB" id="A0A0C3Q9I2"/>
<dbReference type="OrthoDB" id="3357985at2759"/>
<dbReference type="STRING" id="1051891.A0A0C3Q9I2"/>
<sequence>MASESVSLEPVPSAFSSNSPADCILRSSDGLDFYVLRGILIFASDVFKDMFSLPPTGPNAEKERLPIINMTENGRTLSALLSVIYPIVPPEITSISLAADLAQAWQKYLMPLERLRPFLSGVFNESSLTERPLDAYALAWRLGDKAEAKKASQWTHGASLSFGAMSRIVAISGDQEAVNALTSLRDLRQPILRRMARVIPIREHACPNHGGGDNGLYDRKAYADHMVGMEEQVHERVLNRPGRGACHDFRSFLGLQFPERWPGPKLPKRCSHPTDNFCFGNMNQWQVSEVSETIETLREPLPVEVEW</sequence>